<dbReference type="Pfam" id="PF16074">
    <property type="entry name" value="PilW"/>
    <property type="match status" value="1"/>
</dbReference>
<dbReference type="RefSeq" id="WP_158758506.1">
    <property type="nucleotide sequence ID" value="NZ_CP046909.1"/>
</dbReference>
<name>A0A7Z2J989_9BURK</name>
<gene>
    <name evidence="2" type="ORF">FAZ97_11300</name>
</gene>
<reference evidence="2 3" key="1">
    <citation type="submission" date="2019-12" db="EMBL/GenBank/DDBJ databases">
        <title>Paraburkholderia acidiphila 7Q-K02 sp. nov and Paraburkholderia acidisoli DHF22 sp. nov., two strains isolated from forest soil.</title>
        <authorList>
            <person name="Gao Z."/>
            <person name="Qiu L."/>
        </authorList>
    </citation>
    <scope>NUCLEOTIDE SEQUENCE [LARGE SCALE GENOMIC DNA]</scope>
    <source>
        <strain evidence="2 3">7Q-K02</strain>
    </source>
</reference>
<proteinExistence type="predicted"/>
<dbReference type="Proteomes" id="UP000434209">
    <property type="component" value="Chromosome 1"/>
</dbReference>
<keyword evidence="1" id="KW-0812">Transmembrane</keyword>
<evidence type="ECO:0000256" key="1">
    <source>
        <dbReference type="SAM" id="Phobius"/>
    </source>
</evidence>
<keyword evidence="3" id="KW-1185">Reference proteome</keyword>
<accession>A0A7Z2J989</accession>
<organism evidence="2 3">
    <name type="scientific">Paraburkholderia acidiphila</name>
    <dbReference type="NCBI Taxonomy" id="2571747"/>
    <lineage>
        <taxon>Bacteria</taxon>
        <taxon>Pseudomonadati</taxon>
        <taxon>Pseudomonadota</taxon>
        <taxon>Betaproteobacteria</taxon>
        <taxon>Burkholderiales</taxon>
        <taxon>Burkholderiaceae</taxon>
        <taxon>Paraburkholderia</taxon>
    </lineage>
</organism>
<feature type="transmembrane region" description="Helical" evidence="1">
    <location>
        <begin position="12"/>
        <end position="37"/>
    </location>
</feature>
<dbReference type="KEGG" id="pacp:FAZ97_11300"/>
<evidence type="ECO:0000313" key="3">
    <source>
        <dbReference type="Proteomes" id="UP000434209"/>
    </source>
</evidence>
<keyword evidence="1" id="KW-0472">Membrane</keyword>
<protein>
    <submittedName>
        <fullName evidence="2">Type IV pillus assembly protein</fullName>
    </submittedName>
</protein>
<dbReference type="InterPro" id="IPR032092">
    <property type="entry name" value="PilW"/>
</dbReference>
<evidence type="ECO:0000313" key="2">
    <source>
        <dbReference type="EMBL" id="QGZ55448.1"/>
    </source>
</evidence>
<dbReference type="OrthoDB" id="8891327at2"/>
<keyword evidence="1" id="KW-1133">Transmembrane helix</keyword>
<dbReference type="AlphaFoldDB" id="A0A7Z2J989"/>
<sequence length="268" mass="28090">MSQRLAHVRQYVGHTLLELTIAVALGLVVTLGALSAYRTQRQVYAQASDAARIHEAGMNALMLIGEQIQMAGFVAADARSPLVGPAIFGCAAGRPTGADAALACESLSSRSDGLAVRYQGDGVSTWPAANGQVTDCLGQAVGAAGIEIVNRYHAKVSGSTSETELYCEGSGKVGTAQPLVEGVERLRLRYWTAGAAQAVEASALARDQWAAVVAVDLCVLVRGAALSNPSRRMRYVDCDGVQAVGADGRARQAFWRHVVLRNVLPAVS</sequence>
<dbReference type="GO" id="GO:0043683">
    <property type="term" value="P:type IV pilus assembly"/>
    <property type="evidence" value="ECO:0007669"/>
    <property type="project" value="InterPro"/>
</dbReference>
<dbReference type="EMBL" id="CP046909">
    <property type="protein sequence ID" value="QGZ55448.1"/>
    <property type="molecule type" value="Genomic_DNA"/>
</dbReference>